<dbReference type="Proteomes" id="UP001169823">
    <property type="component" value="Unassembled WGS sequence"/>
</dbReference>
<name>A0AAW7XUN4_9RHOB</name>
<reference evidence="7" key="1">
    <citation type="submission" date="2023-07" db="EMBL/GenBank/DDBJ databases">
        <title>Genome content predicts the carbon catabolic preferences of heterotrophic bacteria.</title>
        <authorList>
            <person name="Gralka M."/>
        </authorList>
    </citation>
    <scope>NUCLEOTIDE SEQUENCE</scope>
    <source>
        <strain evidence="7">I2M02</strain>
    </source>
</reference>
<dbReference type="PANTHER" id="PTHR47089:SF1">
    <property type="entry name" value="GUANOSINE ABC TRANSPORTER PERMEASE PROTEIN NUPP"/>
    <property type="match status" value="1"/>
</dbReference>
<dbReference type="RefSeq" id="WP_303494800.1">
    <property type="nucleotide sequence ID" value="NZ_JAUOPJ010000010.1"/>
</dbReference>
<dbReference type="Pfam" id="PF02653">
    <property type="entry name" value="BPD_transp_2"/>
    <property type="match status" value="1"/>
</dbReference>
<keyword evidence="4 6" id="KW-1133">Transmembrane helix</keyword>
<evidence type="ECO:0000313" key="8">
    <source>
        <dbReference type="Proteomes" id="UP001169823"/>
    </source>
</evidence>
<feature type="transmembrane region" description="Helical" evidence="6">
    <location>
        <begin position="244"/>
        <end position="265"/>
    </location>
</feature>
<sequence length="367" mass="37653">MSDETTAGAQALAFLKDRLVAQNALSGVVALTLAFGVGALMILSMGVNPIQAYAVLFQASLGSLNGLAETAIRTVPLALAGIGIALSFRAGVFNVGAEGQIFIGGVATAFVGVQLAGAPPAIVMPAMILAALAAGALWSLIAGVLKLRFGADELITTIMLNYVAIHFVSYLLHGPLQAPASPLAQTERLSREFRLPIIVSTTRLHAGILLVVIVTIVAQIWLWLSVGGFKLRAVGHNPRAAGAAGINVTGVTLLAFVLCGALSGLAGFSEVAGVHRRMIENLSPGFGYTAIIVALLGRTSPLGVLMAAALFAALQIGSSTMESALGVPGALIAMIQALVVLFLIGQGALLAPLTRLLRRRATRGVQS</sequence>
<feature type="transmembrane region" description="Helical" evidence="6">
    <location>
        <begin position="24"/>
        <end position="43"/>
    </location>
</feature>
<feature type="transmembrane region" description="Helical" evidence="6">
    <location>
        <begin position="122"/>
        <end position="145"/>
    </location>
</feature>
<dbReference type="GO" id="GO:0005886">
    <property type="term" value="C:plasma membrane"/>
    <property type="evidence" value="ECO:0007669"/>
    <property type="project" value="UniProtKB-SubCell"/>
</dbReference>
<dbReference type="EMBL" id="JAUOPJ010000010">
    <property type="protein sequence ID" value="MDO6458012.1"/>
    <property type="molecule type" value="Genomic_DNA"/>
</dbReference>
<keyword evidence="2" id="KW-1003">Cell membrane</keyword>
<comment type="subcellular location">
    <subcellularLocation>
        <location evidence="1">Cell membrane</location>
        <topology evidence="1">Multi-pass membrane protein</topology>
    </subcellularLocation>
</comment>
<dbReference type="GO" id="GO:0022857">
    <property type="term" value="F:transmembrane transporter activity"/>
    <property type="evidence" value="ECO:0007669"/>
    <property type="project" value="InterPro"/>
</dbReference>
<comment type="caution">
    <text evidence="7">The sequence shown here is derived from an EMBL/GenBank/DDBJ whole genome shotgun (WGS) entry which is preliminary data.</text>
</comment>
<organism evidence="7 8">
    <name type="scientific">Celeribacter halophilus</name>
    <dbReference type="NCBI Taxonomy" id="576117"/>
    <lineage>
        <taxon>Bacteria</taxon>
        <taxon>Pseudomonadati</taxon>
        <taxon>Pseudomonadota</taxon>
        <taxon>Alphaproteobacteria</taxon>
        <taxon>Rhodobacterales</taxon>
        <taxon>Roseobacteraceae</taxon>
        <taxon>Celeribacter</taxon>
    </lineage>
</organism>
<keyword evidence="5 6" id="KW-0472">Membrane</keyword>
<proteinExistence type="predicted"/>
<evidence type="ECO:0000256" key="5">
    <source>
        <dbReference type="ARBA" id="ARBA00023136"/>
    </source>
</evidence>
<keyword evidence="3 6" id="KW-0812">Transmembrane</keyword>
<evidence type="ECO:0000256" key="6">
    <source>
        <dbReference type="SAM" id="Phobius"/>
    </source>
</evidence>
<feature type="transmembrane region" description="Helical" evidence="6">
    <location>
        <begin position="204"/>
        <end position="224"/>
    </location>
</feature>
<dbReference type="CDD" id="cd06580">
    <property type="entry name" value="TM_PBP1_transp_TpRbsC_like"/>
    <property type="match status" value="1"/>
</dbReference>
<evidence type="ECO:0000256" key="4">
    <source>
        <dbReference type="ARBA" id="ARBA00022989"/>
    </source>
</evidence>
<evidence type="ECO:0000256" key="3">
    <source>
        <dbReference type="ARBA" id="ARBA00022692"/>
    </source>
</evidence>
<dbReference type="PANTHER" id="PTHR47089">
    <property type="entry name" value="ABC TRANSPORTER, PERMEASE PROTEIN"/>
    <property type="match status" value="1"/>
</dbReference>
<gene>
    <name evidence="7" type="ORF">Q4494_13060</name>
</gene>
<evidence type="ECO:0000256" key="2">
    <source>
        <dbReference type="ARBA" id="ARBA00022475"/>
    </source>
</evidence>
<accession>A0AAW7XUN4</accession>
<evidence type="ECO:0000256" key="1">
    <source>
        <dbReference type="ARBA" id="ARBA00004651"/>
    </source>
</evidence>
<feature type="transmembrane region" description="Helical" evidence="6">
    <location>
        <begin position="99"/>
        <end position="116"/>
    </location>
</feature>
<dbReference type="AlphaFoldDB" id="A0AAW7XUN4"/>
<evidence type="ECO:0000313" key="7">
    <source>
        <dbReference type="EMBL" id="MDO6458012.1"/>
    </source>
</evidence>
<feature type="transmembrane region" description="Helical" evidence="6">
    <location>
        <begin position="331"/>
        <end position="353"/>
    </location>
</feature>
<protein>
    <submittedName>
        <fullName evidence="7">ABC transporter permease</fullName>
    </submittedName>
</protein>
<dbReference type="InterPro" id="IPR001851">
    <property type="entry name" value="ABC_transp_permease"/>
</dbReference>
<feature type="transmembrane region" description="Helical" evidence="6">
    <location>
        <begin position="74"/>
        <end position="92"/>
    </location>
</feature>
<feature type="transmembrane region" description="Helical" evidence="6">
    <location>
        <begin position="286"/>
        <end position="311"/>
    </location>
</feature>